<dbReference type="GO" id="GO:0005615">
    <property type="term" value="C:extracellular space"/>
    <property type="evidence" value="ECO:0000318"/>
    <property type="project" value="GO_Central"/>
</dbReference>
<dbReference type="InterPro" id="IPR001314">
    <property type="entry name" value="Peptidase_S1A"/>
</dbReference>
<dbReference type="InterPro" id="IPR043504">
    <property type="entry name" value="Peptidase_S1_PA_chymotrypsin"/>
</dbReference>
<dbReference type="Pfam" id="PF00089">
    <property type="entry name" value="Trypsin"/>
    <property type="match status" value="2"/>
</dbReference>
<dbReference type="GeneTree" id="ENSGT00940000162074"/>
<reference evidence="4 5" key="1">
    <citation type="journal article" date="2008" name="Nature">
        <title>Genome analysis of the platypus reveals unique signatures of evolution.</title>
        <authorList>
            <person name="Warren W.C."/>
            <person name="Hillier L.W."/>
            <person name="Marshall Graves J.A."/>
            <person name="Birney E."/>
            <person name="Ponting C.P."/>
            <person name="Grutzner F."/>
            <person name="Belov K."/>
            <person name="Miller W."/>
            <person name="Clarke L."/>
            <person name="Chinwalla A.T."/>
            <person name="Yang S.P."/>
            <person name="Heger A."/>
            <person name="Locke D.P."/>
            <person name="Miethke P."/>
            <person name="Waters P.D."/>
            <person name="Veyrunes F."/>
            <person name="Fulton L."/>
            <person name="Fulton B."/>
            <person name="Graves T."/>
            <person name="Wallis J."/>
            <person name="Puente X.S."/>
            <person name="Lopez-Otin C."/>
            <person name="Ordonez G.R."/>
            <person name="Eichler E.E."/>
            <person name="Chen L."/>
            <person name="Cheng Z."/>
            <person name="Deakin J.E."/>
            <person name="Alsop A."/>
            <person name="Thompson K."/>
            <person name="Kirby P."/>
            <person name="Papenfuss A.T."/>
            <person name="Wakefield M.J."/>
            <person name="Olender T."/>
            <person name="Lancet D."/>
            <person name="Huttley G.A."/>
            <person name="Smit A.F."/>
            <person name="Pask A."/>
            <person name="Temple-Smith P."/>
            <person name="Batzer M.A."/>
            <person name="Walker J.A."/>
            <person name="Konkel M.K."/>
            <person name="Harris R.S."/>
            <person name="Whittington C.M."/>
            <person name="Wong E.S."/>
            <person name="Gemmell N.J."/>
            <person name="Buschiazzo E."/>
            <person name="Vargas Jentzsch I.M."/>
            <person name="Merkel A."/>
            <person name="Schmitz J."/>
            <person name="Zemann A."/>
            <person name="Churakov G."/>
            <person name="Kriegs J.O."/>
            <person name="Brosius J."/>
            <person name="Murchison E.P."/>
            <person name="Sachidanandam R."/>
            <person name="Smith C."/>
            <person name="Hannon G.J."/>
            <person name="Tsend-Ayush E."/>
            <person name="McMillan D."/>
            <person name="Attenborough R."/>
            <person name="Rens W."/>
            <person name="Ferguson-Smith M."/>
            <person name="Lefevre C.M."/>
            <person name="Sharp J.A."/>
            <person name="Nicholas K.R."/>
            <person name="Ray D.A."/>
            <person name="Kube M."/>
            <person name="Reinhardt R."/>
            <person name="Pringle T.H."/>
            <person name="Taylor J."/>
            <person name="Jones R.C."/>
            <person name="Nixon B."/>
            <person name="Dacheux J.L."/>
            <person name="Niwa H."/>
            <person name="Sekita Y."/>
            <person name="Huang X."/>
            <person name="Stark A."/>
            <person name="Kheradpour P."/>
            <person name="Kellis M."/>
            <person name="Flicek P."/>
            <person name="Chen Y."/>
            <person name="Webber C."/>
            <person name="Hardison R."/>
            <person name="Nelson J."/>
            <person name="Hallsworth-Pepin K."/>
            <person name="Delehaunty K."/>
            <person name="Markovic C."/>
            <person name="Minx P."/>
            <person name="Feng Y."/>
            <person name="Kremitzki C."/>
            <person name="Mitreva M."/>
            <person name="Glasscock J."/>
            <person name="Wylie T."/>
            <person name="Wohldmann P."/>
            <person name="Thiru P."/>
            <person name="Nhan M.N."/>
            <person name="Pohl C.S."/>
            <person name="Smith S.M."/>
            <person name="Hou S."/>
            <person name="Nefedov M."/>
            <person name="de Jong P.J."/>
            <person name="Renfree M.B."/>
            <person name="Mardis E.R."/>
            <person name="Wilson R.K."/>
        </authorList>
    </citation>
    <scope>NUCLEOTIDE SEQUENCE [LARGE SCALE GENOMIC DNA]</scope>
    <source>
        <strain evidence="4 5">Glennie</strain>
    </source>
</reference>
<name>A0A6I8P3K1_ORNAN</name>
<dbReference type="GO" id="GO:0004252">
    <property type="term" value="F:serine-type endopeptidase activity"/>
    <property type="evidence" value="ECO:0000318"/>
    <property type="project" value="GO_Central"/>
</dbReference>
<dbReference type="CDD" id="cd00190">
    <property type="entry name" value="Tryp_SPc"/>
    <property type="match status" value="1"/>
</dbReference>
<dbReference type="OMA" id="IISDASC"/>
<dbReference type="SMART" id="SM00020">
    <property type="entry name" value="Tryp_SPc"/>
    <property type="match status" value="1"/>
</dbReference>
<dbReference type="Proteomes" id="UP000002279">
    <property type="component" value="Chromosome 5"/>
</dbReference>
<feature type="compositionally biased region" description="Low complexity" evidence="2">
    <location>
        <begin position="250"/>
        <end position="259"/>
    </location>
</feature>
<dbReference type="Ensembl" id="ENSOANT00000075908.1">
    <property type="protein sequence ID" value="ENSOANP00000048460.1"/>
    <property type="gene ID" value="ENSOANG00000040449.1"/>
</dbReference>
<feature type="region of interest" description="Disordered" evidence="2">
    <location>
        <begin position="229"/>
        <end position="259"/>
    </location>
</feature>
<feature type="domain" description="Peptidase S1" evidence="3">
    <location>
        <begin position="9"/>
        <end position="236"/>
    </location>
</feature>
<dbReference type="Gene3D" id="2.40.10.10">
    <property type="entry name" value="Trypsin-like serine proteases"/>
    <property type="match status" value="3"/>
</dbReference>
<dbReference type="AlphaFoldDB" id="A0A6I8P3K1"/>
<gene>
    <name evidence="4" type="primary">KLK15</name>
</gene>
<dbReference type="PRINTS" id="PR00722">
    <property type="entry name" value="CHYMOTRYPSIN"/>
</dbReference>
<evidence type="ECO:0000256" key="1">
    <source>
        <dbReference type="ARBA" id="ARBA00023157"/>
    </source>
</evidence>
<dbReference type="FunFam" id="2.40.10.10:FF:000166">
    <property type="entry name" value="Trypsin"/>
    <property type="match status" value="1"/>
</dbReference>
<evidence type="ECO:0000313" key="4">
    <source>
        <dbReference type="Ensembl" id="ENSOANP00000048460.1"/>
    </source>
</evidence>
<proteinExistence type="predicted"/>
<reference evidence="4" key="3">
    <citation type="submission" date="2025-09" db="UniProtKB">
        <authorList>
            <consortium name="Ensembl"/>
        </authorList>
    </citation>
    <scope>IDENTIFICATION</scope>
    <source>
        <strain evidence="4">Glennie</strain>
    </source>
</reference>
<dbReference type="GO" id="GO:0006508">
    <property type="term" value="P:proteolysis"/>
    <property type="evidence" value="ECO:0007669"/>
    <property type="project" value="InterPro"/>
</dbReference>
<dbReference type="GO" id="GO:0051604">
    <property type="term" value="P:protein maturation"/>
    <property type="evidence" value="ECO:0000318"/>
    <property type="project" value="GO_Central"/>
</dbReference>
<dbReference type="SUPFAM" id="SSF50494">
    <property type="entry name" value="Trypsin-like serine proteases"/>
    <property type="match status" value="1"/>
</dbReference>
<protein>
    <submittedName>
        <fullName evidence="4">Kallikrein related peptidase 15</fullName>
    </submittedName>
</protein>
<evidence type="ECO:0000256" key="2">
    <source>
        <dbReference type="SAM" id="MobiDB-lite"/>
    </source>
</evidence>
<keyword evidence="1" id="KW-1015">Disulfide bond</keyword>
<dbReference type="PANTHER" id="PTHR24271">
    <property type="entry name" value="KALLIKREIN-RELATED"/>
    <property type="match status" value="1"/>
</dbReference>
<organism evidence="4 5">
    <name type="scientific">Ornithorhynchus anatinus</name>
    <name type="common">Duckbill platypus</name>
    <dbReference type="NCBI Taxonomy" id="9258"/>
    <lineage>
        <taxon>Eukaryota</taxon>
        <taxon>Metazoa</taxon>
        <taxon>Chordata</taxon>
        <taxon>Craniata</taxon>
        <taxon>Vertebrata</taxon>
        <taxon>Euteleostomi</taxon>
        <taxon>Mammalia</taxon>
        <taxon>Monotremata</taxon>
        <taxon>Ornithorhynchidae</taxon>
        <taxon>Ornithorhynchus</taxon>
    </lineage>
</organism>
<dbReference type="InterPro" id="IPR001254">
    <property type="entry name" value="Trypsin_dom"/>
</dbReference>
<evidence type="ECO:0000259" key="3">
    <source>
        <dbReference type="PROSITE" id="PS50240"/>
    </source>
</evidence>
<dbReference type="PROSITE" id="PS50240">
    <property type="entry name" value="TRYPSIN_DOM"/>
    <property type="match status" value="1"/>
</dbReference>
<dbReference type="InParanoid" id="A0A6I8P3K1"/>
<sequence length="259" mass="27595">TAAQGGDKVLGGKECAPGSQPWQVALFDFGRFNCGGTLLTPRWVLTAAHCLTRPIRVRLGEHNLKVLEGQEQLRGVSRAIPHPRYRERDHEDDIMLLKLALPARLTPSVRPLSLPTRCPQPGDRCVVSGWGLVANSKGEEAGGTDRWVGCLGREEGRNGEKGGGWGVQDSWGPGVTPPPFPPVPFVSVTTVSLPDSLHCANISIISAAACNVDYPGRVTEAMVCAGVEGGGTDSCEVSPRPNAPPPTRPRTPNNNNSPY</sequence>
<dbReference type="InterPro" id="IPR009003">
    <property type="entry name" value="Peptidase_S1_PA"/>
</dbReference>
<keyword evidence="5" id="KW-1185">Reference proteome</keyword>
<dbReference type="GO" id="GO:0030141">
    <property type="term" value="C:secretory granule"/>
    <property type="evidence" value="ECO:0000318"/>
    <property type="project" value="GO_Central"/>
</dbReference>
<dbReference type="PANTHER" id="PTHR24271:SF60">
    <property type="entry name" value="KALLIKREIN-15"/>
    <property type="match status" value="1"/>
</dbReference>
<accession>A0A6I8P3K1</accession>
<evidence type="ECO:0000313" key="5">
    <source>
        <dbReference type="Proteomes" id="UP000002279"/>
    </source>
</evidence>
<dbReference type="InterPro" id="IPR018114">
    <property type="entry name" value="TRYPSIN_HIS"/>
</dbReference>
<dbReference type="PROSITE" id="PS00134">
    <property type="entry name" value="TRYPSIN_HIS"/>
    <property type="match status" value="1"/>
</dbReference>
<reference evidence="4" key="2">
    <citation type="submission" date="2025-08" db="UniProtKB">
        <authorList>
            <consortium name="Ensembl"/>
        </authorList>
    </citation>
    <scope>IDENTIFICATION</scope>
    <source>
        <strain evidence="4">Glennie</strain>
    </source>
</reference>